<evidence type="ECO:0000313" key="2">
    <source>
        <dbReference type="EMBL" id="KRM99519.1"/>
    </source>
</evidence>
<gene>
    <name evidence="2" type="ORF">FC24_GL000062</name>
</gene>
<dbReference type="Pfam" id="PF02229">
    <property type="entry name" value="PC4"/>
    <property type="match status" value="1"/>
</dbReference>
<dbReference type="EMBL" id="AYYI01000010">
    <property type="protein sequence ID" value="KRM99519.1"/>
    <property type="molecule type" value="Genomic_DNA"/>
</dbReference>
<dbReference type="Gene3D" id="2.30.31.70">
    <property type="match status" value="1"/>
</dbReference>
<protein>
    <recommendedName>
        <fullName evidence="1">Transcriptional coactivator p15 (PC4) C-terminal domain-containing protein</fullName>
    </recommendedName>
</protein>
<keyword evidence="3" id="KW-1185">Reference proteome</keyword>
<dbReference type="Proteomes" id="UP000051638">
    <property type="component" value="Unassembled WGS sequence"/>
</dbReference>
<accession>A0A0R2D616</accession>
<dbReference type="InterPro" id="IPR017154">
    <property type="entry name" value="PC4-like"/>
</dbReference>
<reference evidence="2 3" key="1">
    <citation type="journal article" date="2015" name="Genome Announc.">
        <title>Expanding the biotechnology potential of lactobacilli through comparative genomics of 213 strains and associated genera.</title>
        <authorList>
            <person name="Sun Z."/>
            <person name="Harris H.M."/>
            <person name="McCann A."/>
            <person name="Guo C."/>
            <person name="Argimon S."/>
            <person name="Zhang W."/>
            <person name="Yang X."/>
            <person name="Jeffery I.B."/>
            <person name="Cooney J.C."/>
            <person name="Kagawa T.F."/>
            <person name="Liu W."/>
            <person name="Song Y."/>
            <person name="Salvetti E."/>
            <person name="Wrobel A."/>
            <person name="Rasinkangas P."/>
            <person name="Parkhill J."/>
            <person name="Rea M.C."/>
            <person name="O'Sullivan O."/>
            <person name="Ritari J."/>
            <person name="Douillard F.P."/>
            <person name="Paul Ross R."/>
            <person name="Yang R."/>
            <person name="Briner A.E."/>
            <person name="Felis G.E."/>
            <person name="de Vos W.M."/>
            <person name="Barrangou R."/>
            <person name="Klaenhammer T.R."/>
            <person name="Caufield P.W."/>
            <person name="Cui Y."/>
            <person name="Zhang H."/>
            <person name="O'Toole P.W."/>
        </authorList>
    </citation>
    <scope>NUCLEOTIDE SEQUENCE [LARGE SCALE GENOMIC DNA]</scope>
    <source>
        <strain evidence="2 3">DSM 20253</strain>
    </source>
</reference>
<dbReference type="PIRSF" id="PIRSF037246">
    <property type="entry name" value="UCP037246"/>
    <property type="match status" value="1"/>
</dbReference>
<dbReference type="OrthoDB" id="7067273at2"/>
<organism evidence="2 3">
    <name type="scientific">Loigolactobacillus rennini DSM 20253</name>
    <dbReference type="NCBI Taxonomy" id="1423796"/>
    <lineage>
        <taxon>Bacteria</taxon>
        <taxon>Bacillati</taxon>
        <taxon>Bacillota</taxon>
        <taxon>Bacilli</taxon>
        <taxon>Lactobacillales</taxon>
        <taxon>Lactobacillaceae</taxon>
        <taxon>Loigolactobacillus</taxon>
    </lineage>
</organism>
<feature type="domain" description="Transcriptional coactivator p15 (PC4) C-terminal" evidence="1">
    <location>
        <begin position="21"/>
        <end position="68"/>
    </location>
</feature>
<name>A0A0R2D616_9LACO</name>
<evidence type="ECO:0000313" key="3">
    <source>
        <dbReference type="Proteomes" id="UP000051638"/>
    </source>
</evidence>
<dbReference type="RefSeq" id="WP_057873168.1">
    <property type="nucleotide sequence ID" value="NZ_AYYI01000010.1"/>
</dbReference>
<dbReference type="GO" id="GO:0003677">
    <property type="term" value="F:DNA binding"/>
    <property type="evidence" value="ECO:0007669"/>
    <property type="project" value="InterPro"/>
</dbReference>
<proteinExistence type="predicted"/>
<dbReference type="GO" id="GO:0006355">
    <property type="term" value="P:regulation of DNA-templated transcription"/>
    <property type="evidence" value="ECO:0007669"/>
    <property type="project" value="InterPro"/>
</dbReference>
<dbReference type="PATRIC" id="fig|1423796.3.peg.64"/>
<evidence type="ECO:0000259" key="1">
    <source>
        <dbReference type="Pfam" id="PF02229"/>
    </source>
</evidence>
<comment type="caution">
    <text evidence="2">The sequence shown here is derived from an EMBL/GenBank/DDBJ whole genome shotgun (WGS) entry which is preliminary data.</text>
</comment>
<dbReference type="InterPro" id="IPR003173">
    <property type="entry name" value="PC4_C"/>
</dbReference>
<sequence>MAGALQFEIEETVGVISTNKSGWKRELNLVSWNGRPAKFDLRDWAPDHSKMGKGLTFTNDELDQLRQILNEMLTN</sequence>
<dbReference type="STRING" id="1423796.FC24_GL000062"/>
<dbReference type="AlphaFoldDB" id="A0A0R2D616"/>